<evidence type="ECO:0000256" key="5">
    <source>
        <dbReference type="ARBA" id="ARBA00022448"/>
    </source>
</evidence>
<feature type="transmembrane region" description="Helical" evidence="10">
    <location>
        <begin position="39"/>
        <end position="54"/>
    </location>
</feature>
<evidence type="ECO:0000256" key="10">
    <source>
        <dbReference type="SAM" id="Phobius"/>
    </source>
</evidence>
<dbReference type="RefSeq" id="WP_140620781.1">
    <property type="nucleotide sequence ID" value="NZ_VFRQ01000003.1"/>
</dbReference>
<comment type="similarity">
    <text evidence="3">Belongs to the nicotinamide ribonucleoside (NR) uptake permease (TC 4.B.1) family.</text>
</comment>
<keyword evidence="5" id="KW-0813">Transport</keyword>
<comment type="subcellular location">
    <subcellularLocation>
        <location evidence="2">Cell membrane</location>
        <topology evidence="2">Multi-pass membrane protein</topology>
    </subcellularLocation>
</comment>
<feature type="transmembrane region" description="Helical" evidence="10">
    <location>
        <begin position="124"/>
        <end position="145"/>
    </location>
</feature>
<sequence length="235" mass="26969">MEIWQSINLDCYSLLLSATAGSAAEVWQQFVAGMRQTSLLEYIAVVAGIISVWYSKKEDILVYPIGLISTTIYVYLSFKYHLIGEASVNVYYTVLSVYGWVLWARKNKQEEHVLHISFSDRKQWLQQLAFFVALYLIIFFSLSYLKGAFYGGVIPWADAFASATAYTGMWLMARKKVESWYWWVATNFASVPLYFVKGLVFTSVFYVVLLLLAFAGLAEWKQKASRRREQVARAA</sequence>
<feature type="transmembrane region" description="Helical" evidence="10">
    <location>
        <begin position="193"/>
        <end position="218"/>
    </location>
</feature>
<feature type="transmembrane region" description="Helical" evidence="10">
    <location>
        <begin position="88"/>
        <end position="104"/>
    </location>
</feature>
<accession>A0A501WD06</accession>
<evidence type="ECO:0000256" key="6">
    <source>
        <dbReference type="ARBA" id="ARBA00022475"/>
    </source>
</evidence>
<evidence type="ECO:0000313" key="12">
    <source>
        <dbReference type="Proteomes" id="UP000316727"/>
    </source>
</evidence>
<feature type="transmembrane region" description="Helical" evidence="10">
    <location>
        <begin position="152"/>
        <end position="173"/>
    </location>
</feature>
<keyword evidence="9 10" id="KW-0472">Membrane</keyword>
<protein>
    <recommendedName>
        <fullName evidence="4">Nicotinamide riboside transporter PnuC</fullName>
    </recommendedName>
</protein>
<evidence type="ECO:0000256" key="4">
    <source>
        <dbReference type="ARBA" id="ARBA00017522"/>
    </source>
</evidence>
<keyword evidence="6" id="KW-1003">Cell membrane</keyword>
<keyword evidence="7 10" id="KW-0812">Transmembrane</keyword>
<evidence type="ECO:0000256" key="8">
    <source>
        <dbReference type="ARBA" id="ARBA00022989"/>
    </source>
</evidence>
<dbReference type="InterPro" id="IPR006419">
    <property type="entry name" value="NMN_transpt_PnuC"/>
</dbReference>
<name>A0A501WD06_9BACT</name>
<evidence type="ECO:0000256" key="7">
    <source>
        <dbReference type="ARBA" id="ARBA00022692"/>
    </source>
</evidence>
<evidence type="ECO:0000256" key="3">
    <source>
        <dbReference type="ARBA" id="ARBA00006669"/>
    </source>
</evidence>
<keyword evidence="8 10" id="KW-1133">Transmembrane helix</keyword>
<evidence type="ECO:0000256" key="2">
    <source>
        <dbReference type="ARBA" id="ARBA00004651"/>
    </source>
</evidence>
<comment type="function">
    <text evidence="1">Required for nicotinamide riboside transport across the inner membrane.</text>
</comment>
<evidence type="ECO:0000256" key="9">
    <source>
        <dbReference type="ARBA" id="ARBA00023136"/>
    </source>
</evidence>
<dbReference type="OrthoDB" id="9791248at2"/>
<dbReference type="GO" id="GO:0034257">
    <property type="term" value="F:nicotinamide riboside transmembrane transporter activity"/>
    <property type="evidence" value="ECO:0007669"/>
    <property type="project" value="InterPro"/>
</dbReference>
<dbReference type="NCBIfam" id="TIGR01528">
    <property type="entry name" value="NMN_trans_PnuC"/>
    <property type="match status" value="1"/>
</dbReference>
<dbReference type="AlphaFoldDB" id="A0A501WD06"/>
<dbReference type="GO" id="GO:0005886">
    <property type="term" value="C:plasma membrane"/>
    <property type="evidence" value="ECO:0007669"/>
    <property type="project" value="UniProtKB-SubCell"/>
</dbReference>
<comment type="caution">
    <text evidence="11">The sequence shown here is derived from an EMBL/GenBank/DDBJ whole genome shotgun (WGS) entry which is preliminary data.</text>
</comment>
<dbReference type="PANTHER" id="PTHR36122">
    <property type="entry name" value="NICOTINAMIDE RIBOSIDE TRANSPORTER PNUC"/>
    <property type="match status" value="1"/>
</dbReference>
<dbReference type="Pfam" id="PF04973">
    <property type="entry name" value="NMN_transporter"/>
    <property type="match status" value="1"/>
</dbReference>
<reference evidence="11 12" key="1">
    <citation type="submission" date="2019-06" db="EMBL/GenBank/DDBJ databases">
        <title>A novel bacterium of genus Pontibacter, isolated from marine sediment.</title>
        <authorList>
            <person name="Huang H."/>
            <person name="Mo K."/>
            <person name="Hu Y."/>
        </authorList>
    </citation>
    <scope>NUCLEOTIDE SEQUENCE [LARGE SCALE GENOMIC DNA]</scope>
    <source>
        <strain evidence="11 12">HB172049</strain>
    </source>
</reference>
<dbReference type="PANTHER" id="PTHR36122:SF2">
    <property type="entry name" value="NICOTINAMIDE RIBOSIDE TRANSPORTER PNUC"/>
    <property type="match status" value="1"/>
</dbReference>
<evidence type="ECO:0000313" key="11">
    <source>
        <dbReference type="EMBL" id="TPE44747.1"/>
    </source>
</evidence>
<evidence type="ECO:0000256" key="1">
    <source>
        <dbReference type="ARBA" id="ARBA00002672"/>
    </source>
</evidence>
<dbReference type="Proteomes" id="UP000316727">
    <property type="component" value="Unassembled WGS sequence"/>
</dbReference>
<feature type="transmembrane region" description="Helical" evidence="10">
    <location>
        <begin position="60"/>
        <end position="76"/>
    </location>
</feature>
<proteinExistence type="inferred from homology"/>
<dbReference type="EMBL" id="VFRQ01000003">
    <property type="protein sequence ID" value="TPE44747.1"/>
    <property type="molecule type" value="Genomic_DNA"/>
</dbReference>
<keyword evidence="12" id="KW-1185">Reference proteome</keyword>
<gene>
    <name evidence="11" type="ORF">FJM65_06905</name>
</gene>
<organism evidence="11 12">
    <name type="scientific">Pontibacter mangrovi</name>
    <dbReference type="NCBI Taxonomy" id="2589816"/>
    <lineage>
        <taxon>Bacteria</taxon>
        <taxon>Pseudomonadati</taxon>
        <taxon>Bacteroidota</taxon>
        <taxon>Cytophagia</taxon>
        <taxon>Cytophagales</taxon>
        <taxon>Hymenobacteraceae</taxon>
        <taxon>Pontibacter</taxon>
    </lineage>
</organism>